<sequence>MASWEETLAQLAALSPLLENLNISSECFEKNNRKPKKKEDPAGTSASKNSFLKAIERAGNHSLNSGSTLDIDKNKNEASSNQFQLPQPKQIFIDHSILQLNNEPIVNVLKYKIVENGSKKFKKISARFPPSLSVLKIREVQNPFLKKSFQLTQHFKYSNLQPMQLFHGTKSKYVKSICSDNFNWRFTGLERGHKNGKGVNFTPKPLFAERFCDRDDANLKVMILADVLVKNKCLGDENLAVPPPGYDTAIRKDSIVFVKFSDAEFYPKYIIYFKKVKKNPQ</sequence>
<evidence type="ECO:0000259" key="1">
    <source>
        <dbReference type="Pfam" id="PF00644"/>
    </source>
</evidence>
<evidence type="ECO:0000313" key="3">
    <source>
        <dbReference type="Proteomes" id="UP001152799"/>
    </source>
</evidence>
<dbReference type="Pfam" id="PF00644">
    <property type="entry name" value="PARP"/>
    <property type="match status" value="1"/>
</dbReference>
<dbReference type="Proteomes" id="UP001152799">
    <property type="component" value="Chromosome 13"/>
</dbReference>
<dbReference type="GO" id="GO:0003950">
    <property type="term" value="F:NAD+ poly-ADP-ribosyltransferase activity"/>
    <property type="evidence" value="ECO:0007669"/>
    <property type="project" value="InterPro"/>
</dbReference>
<dbReference type="OrthoDB" id="6133115at2759"/>
<dbReference type="PANTHER" id="PTHR45740">
    <property type="entry name" value="POLY [ADP-RIBOSE] POLYMERASE"/>
    <property type="match status" value="1"/>
</dbReference>
<proteinExistence type="predicted"/>
<keyword evidence="3" id="KW-1185">Reference proteome</keyword>
<gene>
    <name evidence="2" type="ORF">CEUTPL_LOCUS4175</name>
</gene>
<protein>
    <recommendedName>
        <fullName evidence="1">PARP catalytic domain-containing protein</fullName>
    </recommendedName>
</protein>
<reference evidence="2" key="1">
    <citation type="submission" date="2022-01" db="EMBL/GenBank/DDBJ databases">
        <authorList>
            <person name="King R."/>
        </authorList>
    </citation>
    <scope>NUCLEOTIDE SEQUENCE</scope>
</reference>
<evidence type="ECO:0000313" key="2">
    <source>
        <dbReference type="EMBL" id="CAH1125262.1"/>
    </source>
</evidence>
<name>A0A9P0DDD6_9CUCU</name>
<organism evidence="2 3">
    <name type="scientific">Ceutorhynchus assimilis</name>
    <name type="common">cabbage seed weevil</name>
    <dbReference type="NCBI Taxonomy" id="467358"/>
    <lineage>
        <taxon>Eukaryota</taxon>
        <taxon>Metazoa</taxon>
        <taxon>Ecdysozoa</taxon>
        <taxon>Arthropoda</taxon>
        <taxon>Hexapoda</taxon>
        <taxon>Insecta</taxon>
        <taxon>Pterygota</taxon>
        <taxon>Neoptera</taxon>
        <taxon>Endopterygota</taxon>
        <taxon>Coleoptera</taxon>
        <taxon>Polyphaga</taxon>
        <taxon>Cucujiformia</taxon>
        <taxon>Curculionidae</taxon>
        <taxon>Ceutorhynchinae</taxon>
        <taxon>Ceutorhynchus</taxon>
    </lineage>
</organism>
<dbReference type="EMBL" id="OU892289">
    <property type="protein sequence ID" value="CAH1125262.1"/>
    <property type="molecule type" value="Genomic_DNA"/>
</dbReference>
<dbReference type="AlphaFoldDB" id="A0A9P0DDD6"/>
<dbReference type="InterPro" id="IPR012317">
    <property type="entry name" value="Poly(ADP-ribose)pol_cat_dom"/>
</dbReference>
<feature type="domain" description="PARP catalytic" evidence="1">
    <location>
        <begin position="129"/>
        <end position="245"/>
    </location>
</feature>
<dbReference type="SUPFAM" id="SSF56399">
    <property type="entry name" value="ADP-ribosylation"/>
    <property type="match status" value="1"/>
</dbReference>
<accession>A0A9P0DDD6</accession>
<dbReference type="GO" id="GO:0005634">
    <property type="term" value="C:nucleus"/>
    <property type="evidence" value="ECO:0007669"/>
    <property type="project" value="TreeGrafter"/>
</dbReference>
<dbReference type="GO" id="GO:1990404">
    <property type="term" value="F:NAD+-protein mono-ADP-ribosyltransferase activity"/>
    <property type="evidence" value="ECO:0007669"/>
    <property type="project" value="TreeGrafter"/>
</dbReference>
<dbReference type="PANTHER" id="PTHR45740:SF2">
    <property type="entry name" value="POLY [ADP-RIBOSE] POLYMERASE"/>
    <property type="match status" value="1"/>
</dbReference>
<dbReference type="Gene3D" id="3.90.228.10">
    <property type="match status" value="1"/>
</dbReference>
<dbReference type="InterPro" id="IPR051712">
    <property type="entry name" value="ARTD-AVP"/>
</dbReference>